<dbReference type="EMBL" id="QKTW01000008">
    <property type="protein sequence ID" value="PZF74006.1"/>
    <property type="molecule type" value="Genomic_DNA"/>
</dbReference>
<reference evidence="1 2" key="1">
    <citation type="submission" date="2018-06" db="EMBL/GenBank/DDBJ databases">
        <title>Mucibacter soli gen. nov., sp. nov., a new member of the family Chitinophagaceae producing mucin.</title>
        <authorList>
            <person name="Kim M.-K."/>
            <person name="Park S."/>
            <person name="Kim T.-S."/>
            <person name="Joung Y."/>
            <person name="Han J.-H."/>
            <person name="Kim S.B."/>
        </authorList>
    </citation>
    <scope>NUCLEOTIDE SEQUENCE [LARGE SCALE GENOMIC DNA]</scope>
    <source>
        <strain evidence="1 2">R1-15</strain>
    </source>
</reference>
<gene>
    <name evidence="1" type="ORF">DN068_05275</name>
</gene>
<keyword evidence="2" id="KW-1185">Reference proteome</keyword>
<organism evidence="1 2">
    <name type="scientific">Taibaiella soli</name>
    <dbReference type="NCBI Taxonomy" id="1649169"/>
    <lineage>
        <taxon>Bacteria</taxon>
        <taxon>Pseudomonadati</taxon>
        <taxon>Bacteroidota</taxon>
        <taxon>Chitinophagia</taxon>
        <taxon>Chitinophagales</taxon>
        <taxon>Chitinophagaceae</taxon>
        <taxon>Taibaiella</taxon>
    </lineage>
</organism>
<dbReference type="AlphaFoldDB" id="A0A2W2BKL0"/>
<proteinExistence type="predicted"/>
<dbReference type="Proteomes" id="UP000248745">
    <property type="component" value="Unassembled WGS sequence"/>
</dbReference>
<evidence type="ECO:0008006" key="3">
    <source>
        <dbReference type="Google" id="ProtNLM"/>
    </source>
</evidence>
<name>A0A2W2BKL0_9BACT</name>
<comment type="caution">
    <text evidence="1">The sequence shown here is derived from an EMBL/GenBank/DDBJ whole genome shotgun (WGS) entry which is preliminary data.</text>
</comment>
<evidence type="ECO:0000313" key="1">
    <source>
        <dbReference type="EMBL" id="PZF74006.1"/>
    </source>
</evidence>
<evidence type="ECO:0000313" key="2">
    <source>
        <dbReference type="Proteomes" id="UP000248745"/>
    </source>
</evidence>
<protein>
    <recommendedName>
        <fullName evidence="3">Erythromycin esterase family protein</fullName>
    </recommendedName>
</protein>
<sequence length="355" mass="40074">MITMKYIFAALFLIVFLPATKAQIQMETRFPDIRDKKGSLITVNEMHGALANTNVYLDILKHIHGQQPADTINLFLEVPFSMAVWCNDFLSSGGKTLLPKGVYPSPEFWNQIVAQQIPAKIFGCDFEYDEQYKRNQSFVYLLRKTSDDLAAASMDTSLISAYIGLVNGFKLTAKDTRSLISQLQGMQVNAAPSLKARIGQMLFALNAPQKFGSGRDEFIYERALEGIALHYFNYENRINVLIHGVAHINPAYKNSLFNRLRNSKDSPFAGKCFLIGNVYLDCKNNSGIFQHETISSFSFYALAKDDKPVTDFFKTLKLTPQQVYFLPVPEFTSVHFSGLKQEELLGVYVHEAIVN</sequence>
<accession>A0A2W2BKL0</accession>